<name>A0ABR0IPE7_9PEZI</name>
<keyword evidence="2" id="KW-1185">Reference proteome</keyword>
<comment type="caution">
    <text evidence="1">The sequence shown here is derived from an EMBL/GenBank/DDBJ whole genome shotgun (WGS) entry which is preliminary data.</text>
</comment>
<dbReference type="RefSeq" id="XP_062805732.1">
    <property type="nucleotide sequence ID" value="XM_062942733.1"/>
</dbReference>
<reference evidence="1 2" key="1">
    <citation type="journal article" date="2023" name="bioRxiv">
        <title>High-quality genome assemblies of four members of thePodospora anserinaspecies complex.</title>
        <authorList>
            <person name="Ament-Velasquez S.L."/>
            <person name="Vogan A.A."/>
            <person name="Wallerman O."/>
            <person name="Hartmann F."/>
            <person name="Gautier V."/>
            <person name="Silar P."/>
            <person name="Giraud T."/>
            <person name="Johannesson H."/>
        </authorList>
    </citation>
    <scope>NUCLEOTIDE SEQUENCE [LARGE SCALE GENOMIC DNA]</scope>
    <source>
        <strain evidence="1 2">CBS 124.78</strain>
    </source>
</reference>
<sequence>MSPVQYCCCLDASQGAFIHRPYCQGKLQRVRTQSDDPPRLCSLDPTMDLLLSAELEAGPTRTVRRISLAHGSSPNSKANFAICRSRTQILPLVSRVAGPSKIPSATANNERRFCRQTTPDLITTQGSLSDSSRVILSKISQDGSRR</sequence>
<dbReference type="GeneID" id="87963598"/>
<evidence type="ECO:0000313" key="2">
    <source>
        <dbReference type="Proteomes" id="UP001323617"/>
    </source>
</evidence>
<proteinExistence type="predicted"/>
<accession>A0ABR0IPE7</accession>
<dbReference type="EMBL" id="JAFFHC010000001">
    <property type="protein sequence ID" value="KAK4682262.1"/>
    <property type="molecule type" value="Genomic_DNA"/>
</dbReference>
<organism evidence="1 2">
    <name type="scientific">Podospora pseudoanserina</name>
    <dbReference type="NCBI Taxonomy" id="2609844"/>
    <lineage>
        <taxon>Eukaryota</taxon>
        <taxon>Fungi</taxon>
        <taxon>Dikarya</taxon>
        <taxon>Ascomycota</taxon>
        <taxon>Pezizomycotina</taxon>
        <taxon>Sordariomycetes</taxon>
        <taxon>Sordariomycetidae</taxon>
        <taxon>Sordariales</taxon>
        <taxon>Podosporaceae</taxon>
        <taxon>Podospora</taxon>
    </lineage>
</organism>
<evidence type="ECO:0000313" key="1">
    <source>
        <dbReference type="EMBL" id="KAK4682262.1"/>
    </source>
</evidence>
<protein>
    <submittedName>
        <fullName evidence="1">Uncharacterized protein</fullName>
    </submittedName>
</protein>
<gene>
    <name evidence="1" type="ORF">QC764_114790</name>
</gene>
<dbReference type="Proteomes" id="UP001323617">
    <property type="component" value="Unassembled WGS sequence"/>
</dbReference>